<keyword evidence="2" id="KW-1185">Reference proteome</keyword>
<dbReference type="PROSITE" id="PS51257">
    <property type="entry name" value="PROKAR_LIPOPROTEIN"/>
    <property type="match status" value="1"/>
</dbReference>
<protein>
    <recommendedName>
        <fullName evidence="3">DUF4157 domain-containing protein</fullName>
    </recommendedName>
</protein>
<evidence type="ECO:0000313" key="2">
    <source>
        <dbReference type="Proteomes" id="UP000236752"/>
    </source>
</evidence>
<dbReference type="OrthoDB" id="8686772at2"/>
<evidence type="ECO:0008006" key="3">
    <source>
        <dbReference type="Google" id="ProtNLM"/>
    </source>
</evidence>
<reference evidence="1 2" key="1">
    <citation type="submission" date="2016-10" db="EMBL/GenBank/DDBJ databases">
        <authorList>
            <person name="de Groot N.N."/>
        </authorList>
    </citation>
    <scope>NUCLEOTIDE SEQUENCE [LARGE SCALE GENOMIC DNA]</scope>
    <source>
        <strain evidence="1 2">DSM 26915</strain>
    </source>
</reference>
<dbReference type="AlphaFoldDB" id="A0A1H6AAG9"/>
<dbReference type="EMBL" id="FNUZ01000004">
    <property type="protein sequence ID" value="SEG45194.1"/>
    <property type="molecule type" value="Genomic_DNA"/>
</dbReference>
<dbReference type="Proteomes" id="UP000236752">
    <property type="component" value="Unassembled WGS sequence"/>
</dbReference>
<accession>A0A1H6AAG9</accession>
<proteinExistence type="predicted"/>
<gene>
    <name evidence="1" type="ORF">SAMN04488045_2923</name>
</gene>
<name>A0A1H6AAG9_9RHOB</name>
<dbReference type="RefSeq" id="WP_103911224.1">
    <property type="nucleotide sequence ID" value="NZ_FNUZ01000004.1"/>
</dbReference>
<sequence length="228" mass="25749">MRALILSATLVLTACSGRPLTQNEILFTQAMAGDQVDPAPVRFHDGHFAGSYITSLPVRPRLTCQERIFAPVSGDEIEVSPGAITLFNDVYYRKDLYIPDYLPNWPKEVHVYAAMLFAHEMTHVWQWQNRARTGYHPVKAAAEHQRSDDPYLFNPDTEGAFLDYGFEQQGAIVEEYVCCQLLDPDAPRTARLEGMIAKAMPIQRLRDVLDVEQVILPWSGAEPEGICR</sequence>
<organism evidence="1 2">
    <name type="scientific">Thalassococcus halodurans</name>
    <dbReference type="NCBI Taxonomy" id="373675"/>
    <lineage>
        <taxon>Bacteria</taxon>
        <taxon>Pseudomonadati</taxon>
        <taxon>Pseudomonadota</taxon>
        <taxon>Alphaproteobacteria</taxon>
        <taxon>Rhodobacterales</taxon>
        <taxon>Roseobacteraceae</taxon>
        <taxon>Thalassococcus</taxon>
    </lineage>
</organism>
<evidence type="ECO:0000313" key="1">
    <source>
        <dbReference type="EMBL" id="SEG45194.1"/>
    </source>
</evidence>